<keyword evidence="4 8" id="KW-0812">Transmembrane</keyword>
<dbReference type="InterPro" id="IPR004031">
    <property type="entry name" value="PMP22/EMP/MP20/Claudin"/>
</dbReference>
<organism evidence="9">
    <name type="scientific">Callorhinchus milii</name>
    <name type="common">Ghost shark</name>
    <dbReference type="NCBI Taxonomy" id="7868"/>
    <lineage>
        <taxon>Eukaryota</taxon>
        <taxon>Metazoa</taxon>
        <taxon>Chordata</taxon>
        <taxon>Craniata</taxon>
        <taxon>Vertebrata</taxon>
        <taxon>Chondrichthyes</taxon>
        <taxon>Holocephali</taxon>
        <taxon>Chimaeriformes</taxon>
        <taxon>Callorhinchidae</taxon>
        <taxon>Callorhinchus</taxon>
    </lineage>
</organism>
<evidence type="ECO:0000256" key="5">
    <source>
        <dbReference type="ARBA" id="ARBA00022949"/>
    </source>
</evidence>
<dbReference type="EMBL" id="JW875698">
    <property type="protein sequence ID" value="AFP08215.1"/>
    <property type="molecule type" value="mRNA"/>
</dbReference>
<comment type="subcellular location">
    <subcellularLocation>
        <location evidence="8">Cell junction</location>
        <location evidence="8">Tight junction</location>
    </subcellularLocation>
    <subcellularLocation>
        <location evidence="8">Cell membrane</location>
        <topology evidence="8">Multi-pass membrane protein</topology>
    </subcellularLocation>
</comment>
<sequence>MSSAGLEVLGFVLCVCGTLGCVVTCVLPMWKVSVFDGGTILVALNYMDGLWMDCVVQSTGQIQCKIYDSLLALPQDLQAARALTVLAIVCSVSGLSLGIAGAQWTNCIEEERFKRKVMMVTGCVVLIAALLVLIPVSWSANAIVKDFYNPLVPQSQKRELGTCLYVGWTSSALLVFAGALLCSSCPQKPTHYTPRLTYSIPRPSQTNSAYNRWDYV</sequence>
<evidence type="ECO:0000256" key="6">
    <source>
        <dbReference type="ARBA" id="ARBA00022989"/>
    </source>
</evidence>
<proteinExistence type="evidence at transcript level"/>
<evidence type="ECO:0000256" key="8">
    <source>
        <dbReference type="RuleBase" id="RU060637"/>
    </source>
</evidence>
<comment type="function">
    <text evidence="8">Claudins function as major constituents of the tight junction complexes that regulate the permeability of epithelia.</text>
</comment>
<dbReference type="Pfam" id="PF00822">
    <property type="entry name" value="PMP22_Claudin"/>
    <property type="match status" value="1"/>
</dbReference>
<dbReference type="InterPro" id="IPR006187">
    <property type="entry name" value="Claudin"/>
</dbReference>
<feature type="transmembrane region" description="Helical" evidence="8">
    <location>
        <begin position="82"/>
        <end position="105"/>
    </location>
</feature>
<dbReference type="GO" id="GO:0005198">
    <property type="term" value="F:structural molecule activity"/>
    <property type="evidence" value="ECO:0007669"/>
    <property type="project" value="InterPro"/>
</dbReference>
<evidence type="ECO:0000256" key="7">
    <source>
        <dbReference type="ARBA" id="ARBA00023136"/>
    </source>
</evidence>
<dbReference type="GO" id="GO:0005923">
    <property type="term" value="C:bicellular tight junction"/>
    <property type="evidence" value="ECO:0007669"/>
    <property type="project" value="UniProtKB-SubCell"/>
</dbReference>
<evidence type="ECO:0000256" key="4">
    <source>
        <dbReference type="ARBA" id="ARBA00022692"/>
    </source>
</evidence>
<reference evidence="9" key="1">
    <citation type="journal article" date="2014" name="Nature">
        <title>Elephant shark genome provides unique insights into gnathostome evolution.</title>
        <authorList>
            <consortium name="International Elephant Shark Genome Sequencing Consortium"/>
            <person name="Venkatesh B."/>
            <person name="Lee A.P."/>
            <person name="Ravi V."/>
            <person name="Maurya A.K."/>
            <person name="Lian M.M."/>
            <person name="Swann J.B."/>
            <person name="Ohta Y."/>
            <person name="Flajnik M.F."/>
            <person name="Sutoh Y."/>
            <person name="Kasahara M."/>
            <person name="Hoon S."/>
            <person name="Gangu V."/>
            <person name="Roy S.W."/>
            <person name="Irimia M."/>
            <person name="Korzh V."/>
            <person name="Kondrychyn I."/>
            <person name="Lim Z.W."/>
            <person name="Tay B.H."/>
            <person name="Tohari S."/>
            <person name="Kong K.W."/>
            <person name="Ho S."/>
            <person name="Lorente-Galdos B."/>
            <person name="Quilez J."/>
            <person name="Marques-Bonet T."/>
            <person name="Raney B.J."/>
            <person name="Ingham P.W."/>
            <person name="Tay A."/>
            <person name="Hillier L.W."/>
            <person name="Minx P."/>
            <person name="Boehm T."/>
            <person name="Wilson R.K."/>
            <person name="Brenner S."/>
            <person name="Warren W.C."/>
        </authorList>
    </citation>
    <scope>NUCLEOTIDE SEQUENCE</scope>
    <source>
        <tissue evidence="9">Liver</tissue>
    </source>
</reference>
<dbReference type="PROSITE" id="PS01346">
    <property type="entry name" value="CLAUDIN"/>
    <property type="match status" value="1"/>
</dbReference>
<evidence type="ECO:0000256" key="3">
    <source>
        <dbReference type="ARBA" id="ARBA00022475"/>
    </source>
</evidence>
<protein>
    <recommendedName>
        <fullName evidence="8">Claudin</fullName>
    </recommendedName>
</protein>
<feature type="transmembrane region" description="Helical" evidence="8">
    <location>
        <begin position="117"/>
        <end position="144"/>
    </location>
</feature>
<keyword evidence="5 8" id="KW-0965">Cell junction</keyword>
<feature type="transmembrane region" description="Helical" evidence="8">
    <location>
        <begin position="7"/>
        <end position="30"/>
    </location>
</feature>
<dbReference type="AlphaFoldDB" id="V9L7T3"/>
<comment type="similarity">
    <text evidence="1 8">Belongs to the claudin family.</text>
</comment>
<dbReference type="Gene3D" id="1.20.140.150">
    <property type="match status" value="1"/>
</dbReference>
<dbReference type="PANTHER" id="PTHR12002">
    <property type="entry name" value="CLAUDIN"/>
    <property type="match status" value="1"/>
</dbReference>
<evidence type="ECO:0000256" key="1">
    <source>
        <dbReference type="ARBA" id="ARBA00008295"/>
    </source>
</evidence>
<evidence type="ECO:0000256" key="2">
    <source>
        <dbReference type="ARBA" id="ARBA00022427"/>
    </source>
</evidence>
<keyword evidence="3 8" id="KW-1003">Cell membrane</keyword>
<name>V9L7T3_CALMI</name>
<keyword evidence="2 8" id="KW-0796">Tight junction</keyword>
<dbReference type="FunFam" id="1.20.140.150:FF:000001">
    <property type="entry name" value="Claudin"/>
    <property type="match status" value="1"/>
</dbReference>
<dbReference type="GO" id="GO:0005886">
    <property type="term" value="C:plasma membrane"/>
    <property type="evidence" value="ECO:0007669"/>
    <property type="project" value="UniProtKB-SubCell"/>
</dbReference>
<dbReference type="InterPro" id="IPR017974">
    <property type="entry name" value="Claudin_CS"/>
</dbReference>
<dbReference type="PRINTS" id="PR01077">
    <property type="entry name" value="CLAUDIN"/>
</dbReference>
<feature type="transmembrane region" description="Helical" evidence="8">
    <location>
        <begin position="164"/>
        <end position="182"/>
    </location>
</feature>
<keyword evidence="6 8" id="KW-1133">Transmembrane helix</keyword>
<evidence type="ECO:0000313" key="9">
    <source>
        <dbReference type="EMBL" id="AFP08215.1"/>
    </source>
</evidence>
<keyword evidence="7 8" id="KW-0472">Membrane</keyword>
<accession>V9L7T3</accession>